<keyword evidence="2" id="KW-1185">Reference proteome</keyword>
<comment type="caution">
    <text evidence="1">The sequence shown here is derived from an EMBL/GenBank/DDBJ whole genome shotgun (WGS) entry which is preliminary data.</text>
</comment>
<proteinExistence type="predicted"/>
<organism evidence="1 2">
    <name type="scientific">Lindgomyces ingoldianus</name>
    <dbReference type="NCBI Taxonomy" id="673940"/>
    <lineage>
        <taxon>Eukaryota</taxon>
        <taxon>Fungi</taxon>
        <taxon>Dikarya</taxon>
        <taxon>Ascomycota</taxon>
        <taxon>Pezizomycotina</taxon>
        <taxon>Dothideomycetes</taxon>
        <taxon>Pleosporomycetidae</taxon>
        <taxon>Pleosporales</taxon>
        <taxon>Lindgomycetaceae</taxon>
        <taxon>Lindgomyces</taxon>
    </lineage>
</organism>
<dbReference type="Proteomes" id="UP000799755">
    <property type="component" value="Unassembled WGS sequence"/>
</dbReference>
<accession>A0ACB6QDS4</accession>
<evidence type="ECO:0000313" key="1">
    <source>
        <dbReference type="EMBL" id="KAF2465179.1"/>
    </source>
</evidence>
<evidence type="ECO:0000313" key="2">
    <source>
        <dbReference type="Proteomes" id="UP000799755"/>
    </source>
</evidence>
<gene>
    <name evidence="1" type="ORF">BDR25DRAFT_360807</name>
</gene>
<sequence>MAIQVQLFGIWWISKKDELTLKKYFVYLPPSFDITCRKERNPCPRGSTSQHSPGHERRVYCMLTLTAEYNKNPAPTCCEFVTQCTLMLRASKHSYDHSSIPPHDAYEIWNWHEVHNRGPAKLGREDIHSAERLNCKRGIKNTVCCKKMDTHISLISVFFLAVLVEWHPTLFLASYLYSVGINRRACSIYSFRSNGLFIVPLQAWVLSRELSEDLPTPLLPFQRPPKLLFSCNLHSVNSFYEFCGHLKHHSRTLAMPRLGKTIRYPRYLRR</sequence>
<name>A0ACB6QDS4_9PLEO</name>
<dbReference type="EMBL" id="MU003531">
    <property type="protein sequence ID" value="KAF2465179.1"/>
    <property type="molecule type" value="Genomic_DNA"/>
</dbReference>
<reference evidence="1" key="1">
    <citation type="journal article" date="2020" name="Stud. Mycol.">
        <title>101 Dothideomycetes genomes: a test case for predicting lifestyles and emergence of pathogens.</title>
        <authorList>
            <person name="Haridas S."/>
            <person name="Albert R."/>
            <person name="Binder M."/>
            <person name="Bloem J."/>
            <person name="Labutti K."/>
            <person name="Salamov A."/>
            <person name="Andreopoulos B."/>
            <person name="Baker S."/>
            <person name="Barry K."/>
            <person name="Bills G."/>
            <person name="Bluhm B."/>
            <person name="Cannon C."/>
            <person name="Castanera R."/>
            <person name="Culley D."/>
            <person name="Daum C."/>
            <person name="Ezra D."/>
            <person name="Gonzalez J."/>
            <person name="Henrissat B."/>
            <person name="Kuo A."/>
            <person name="Liang C."/>
            <person name="Lipzen A."/>
            <person name="Lutzoni F."/>
            <person name="Magnuson J."/>
            <person name="Mondo S."/>
            <person name="Nolan M."/>
            <person name="Ohm R."/>
            <person name="Pangilinan J."/>
            <person name="Park H.-J."/>
            <person name="Ramirez L."/>
            <person name="Alfaro M."/>
            <person name="Sun H."/>
            <person name="Tritt A."/>
            <person name="Yoshinaga Y."/>
            <person name="Zwiers L.-H."/>
            <person name="Turgeon B."/>
            <person name="Goodwin S."/>
            <person name="Spatafora J."/>
            <person name="Crous P."/>
            <person name="Grigoriev I."/>
        </authorList>
    </citation>
    <scope>NUCLEOTIDE SEQUENCE</scope>
    <source>
        <strain evidence="1">ATCC 200398</strain>
    </source>
</reference>
<protein>
    <submittedName>
        <fullName evidence="1">Uncharacterized protein</fullName>
    </submittedName>
</protein>